<reference evidence="2 3" key="1">
    <citation type="journal article" date="2018" name="Front. Microbiol.">
        <title>Genome-Based Analysis Reveals the Taxonomy and Diversity of the Family Idiomarinaceae.</title>
        <authorList>
            <person name="Liu Y."/>
            <person name="Lai Q."/>
            <person name="Shao Z."/>
        </authorList>
    </citation>
    <scope>NUCLEOTIDE SEQUENCE [LARGE SCALE GENOMIC DNA]</scope>
    <source>
        <strain evidence="2 3">GBSy1</strain>
    </source>
</reference>
<evidence type="ECO:0000313" key="3">
    <source>
        <dbReference type="Proteomes" id="UP000287410"/>
    </source>
</evidence>
<dbReference type="EMBL" id="PIPN01000005">
    <property type="protein sequence ID" value="RUO28772.1"/>
    <property type="molecule type" value="Genomic_DNA"/>
</dbReference>
<evidence type="ECO:0000259" key="1">
    <source>
        <dbReference type="Pfam" id="PF13362"/>
    </source>
</evidence>
<evidence type="ECO:0000313" key="2">
    <source>
        <dbReference type="EMBL" id="RUO28772.1"/>
    </source>
</evidence>
<proteinExistence type="predicted"/>
<dbReference type="InterPro" id="IPR034154">
    <property type="entry name" value="TOPRIM_DnaG/twinkle"/>
</dbReference>
<dbReference type="RefSeq" id="WP_126789708.1">
    <property type="nucleotide sequence ID" value="NZ_PIPN01000005.1"/>
</dbReference>
<organism evidence="2 3">
    <name type="scientific">Aliidiomarina sedimenti</name>
    <dbReference type="NCBI Taxonomy" id="1933879"/>
    <lineage>
        <taxon>Bacteria</taxon>
        <taxon>Pseudomonadati</taxon>
        <taxon>Pseudomonadota</taxon>
        <taxon>Gammaproteobacteria</taxon>
        <taxon>Alteromonadales</taxon>
        <taxon>Idiomarinaceae</taxon>
        <taxon>Aliidiomarina</taxon>
    </lineage>
</organism>
<accession>A0ABY0BWQ5</accession>
<protein>
    <recommendedName>
        <fullName evidence="1">Toprim domain-containing protein</fullName>
    </recommendedName>
</protein>
<gene>
    <name evidence="2" type="ORF">CWE12_10685</name>
</gene>
<dbReference type="InterPro" id="IPR006171">
    <property type="entry name" value="TOPRIM_dom"/>
</dbReference>
<comment type="caution">
    <text evidence="2">The sequence shown here is derived from an EMBL/GenBank/DDBJ whole genome shotgun (WGS) entry which is preliminary data.</text>
</comment>
<dbReference type="CDD" id="cd01029">
    <property type="entry name" value="TOPRIM_primases"/>
    <property type="match status" value="1"/>
</dbReference>
<dbReference type="Proteomes" id="UP000287410">
    <property type="component" value="Unassembled WGS sequence"/>
</dbReference>
<sequence length="301" mass="32682">MMNNQLMQEMEAAGLVPAEPLEVLNSGELQRYQVASDKRGTRNGWLVSYYNTDAPTVHVFGSWKAGASHTVIEGGGSQIAPETRQIIEQAQRQARLRKEQEQREVAEKCAQIWESLASADLHPYLTVKRIQPHIARCWDDSLVIPLVDFNMTITSLQFINPNGGKTFRKGGKISGSFCPLGGSTHANSKTWIVCEGFATGASIHEATGLPVLVAFNANNLNPVATSLRMRAPAAQIIIAADNDRFTSIGNVGVQKAEAAARDAGAFVVIPQFDTDEGTDFNDLAQQKGLQVISKVFMEVAA</sequence>
<feature type="domain" description="Toprim" evidence="1">
    <location>
        <begin position="192"/>
        <end position="288"/>
    </location>
</feature>
<name>A0ABY0BWQ5_9GAMM</name>
<dbReference type="Gene3D" id="3.40.1360.10">
    <property type="match status" value="1"/>
</dbReference>
<keyword evidence="3" id="KW-1185">Reference proteome</keyword>
<dbReference type="Pfam" id="PF13362">
    <property type="entry name" value="Toprim_3"/>
    <property type="match status" value="1"/>
</dbReference>